<keyword evidence="2" id="KW-1064">Adaptive immunity</keyword>
<dbReference type="InterPro" id="IPR013106">
    <property type="entry name" value="Ig_V-set"/>
</dbReference>
<name>A0A3Q4GTI3_NEOBR</name>
<protein>
    <recommendedName>
        <fullName evidence="4">Ig-like domain-containing protein</fullName>
    </recommendedName>
</protein>
<feature type="domain" description="Ig-like" evidence="4">
    <location>
        <begin position="5"/>
        <end position="118"/>
    </location>
</feature>
<evidence type="ECO:0000313" key="6">
    <source>
        <dbReference type="Proteomes" id="UP000261580"/>
    </source>
</evidence>
<keyword evidence="3" id="KW-1280">Immunoglobulin</keyword>
<dbReference type="Ensembl" id="ENSNBRT00000010750.1">
    <property type="protein sequence ID" value="ENSNBRP00000010458.1"/>
    <property type="gene ID" value="ENSNBRG00000008128.1"/>
</dbReference>
<evidence type="ECO:0000256" key="2">
    <source>
        <dbReference type="ARBA" id="ARBA00023130"/>
    </source>
</evidence>
<evidence type="ECO:0000313" key="5">
    <source>
        <dbReference type="Ensembl" id="ENSNBRP00000010458.1"/>
    </source>
</evidence>
<evidence type="ECO:0000256" key="1">
    <source>
        <dbReference type="ARBA" id="ARBA00022859"/>
    </source>
</evidence>
<dbReference type="Proteomes" id="UP000261580">
    <property type="component" value="Unassembled WGS sequence"/>
</dbReference>
<dbReference type="PANTHER" id="PTHR23266">
    <property type="entry name" value="IMMUNOGLOBULIN HEAVY CHAIN"/>
    <property type="match status" value="1"/>
</dbReference>
<dbReference type="InterPro" id="IPR013783">
    <property type="entry name" value="Ig-like_fold"/>
</dbReference>
<keyword evidence="1" id="KW-0391">Immunity</keyword>
<reference evidence="5" key="2">
    <citation type="submission" date="2025-09" db="UniProtKB">
        <authorList>
            <consortium name="Ensembl"/>
        </authorList>
    </citation>
    <scope>IDENTIFICATION</scope>
</reference>
<accession>A0A3Q4GTI3</accession>
<dbReference type="GO" id="GO:0002250">
    <property type="term" value="P:adaptive immune response"/>
    <property type="evidence" value="ECO:0007669"/>
    <property type="project" value="UniProtKB-KW"/>
</dbReference>
<dbReference type="PROSITE" id="PS50835">
    <property type="entry name" value="IG_LIKE"/>
    <property type="match status" value="1"/>
</dbReference>
<keyword evidence="6" id="KW-1185">Reference proteome</keyword>
<dbReference type="FunFam" id="2.60.40.10:FF:003074">
    <property type="entry name" value="Immunoglobulin heavy variable 11-1"/>
    <property type="match status" value="1"/>
</dbReference>
<dbReference type="SMART" id="SM00409">
    <property type="entry name" value="IG"/>
    <property type="match status" value="1"/>
</dbReference>
<organism evidence="5 6">
    <name type="scientific">Neolamprologus brichardi</name>
    <name type="common">Fairy cichlid</name>
    <name type="synonym">Lamprologus brichardi</name>
    <dbReference type="NCBI Taxonomy" id="32507"/>
    <lineage>
        <taxon>Eukaryota</taxon>
        <taxon>Metazoa</taxon>
        <taxon>Chordata</taxon>
        <taxon>Craniata</taxon>
        <taxon>Vertebrata</taxon>
        <taxon>Euteleostomi</taxon>
        <taxon>Actinopterygii</taxon>
        <taxon>Neopterygii</taxon>
        <taxon>Teleostei</taxon>
        <taxon>Neoteleostei</taxon>
        <taxon>Acanthomorphata</taxon>
        <taxon>Ovalentaria</taxon>
        <taxon>Cichlomorphae</taxon>
        <taxon>Cichliformes</taxon>
        <taxon>Cichlidae</taxon>
        <taxon>African cichlids</taxon>
        <taxon>Pseudocrenilabrinae</taxon>
        <taxon>Lamprologini</taxon>
        <taxon>Neolamprologus</taxon>
    </lineage>
</organism>
<proteinExistence type="predicted"/>
<dbReference type="Pfam" id="PF07686">
    <property type="entry name" value="V-set"/>
    <property type="match status" value="1"/>
</dbReference>
<evidence type="ECO:0000256" key="3">
    <source>
        <dbReference type="ARBA" id="ARBA00043265"/>
    </source>
</evidence>
<dbReference type="OMA" id="NMLYGEP"/>
<dbReference type="InterPro" id="IPR036179">
    <property type="entry name" value="Ig-like_dom_sf"/>
</dbReference>
<dbReference type="GeneTree" id="ENSGT01140000282517"/>
<dbReference type="InterPro" id="IPR050199">
    <property type="entry name" value="IgHV"/>
</dbReference>
<dbReference type="Gene3D" id="2.60.40.10">
    <property type="entry name" value="Immunoglobulins"/>
    <property type="match status" value="1"/>
</dbReference>
<evidence type="ECO:0000259" key="4">
    <source>
        <dbReference type="PROSITE" id="PS50835"/>
    </source>
</evidence>
<dbReference type="GO" id="GO:0019814">
    <property type="term" value="C:immunoglobulin complex"/>
    <property type="evidence" value="ECO:0007669"/>
    <property type="project" value="UniProtKB-KW"/>
</dbReference>
<dbReference type="Bgee" id="ENSNBRG00000008128">
    <property type="expression patterns" value="Expressed in muscle tissue"/>
</dbReference>
<dbReference type="InterPro" id="IPR007110">
    <property type="entry name" value="Ig-like_dom"/>
</dbReference>
<dbReference type="SUPFAM" id="SSF48726">
    <property type="entry name" value="Immunoglobulin"/>
    <property type="match status" value="1"/>
</dbReference>
<dbReference type="SMART" id="SM00406">
    <property type="entry name" value="IGv"/>
    <property type="match status" value="1"/>
</dbReference>
<dbReference type="AlphaFoldDB" id="A0A3Q4GTI3"/>
<dbReference type="InterPro" id="IPR003599">
    <property type="entry name" value="Ig_sub"/>
</dbReference>
<dbReference type="GO" id="GO:0005576">
    <property type="term" value="C:extracellular region"/>
    <property type="evidence" value="ECO:0007669"/>
    <property type="project" value="UniProtKB-ARBA"/>
</dbReference>
<reference evidence="5" key="1">
    <citation type="submission" date="2025-08" db="UniProtKB">
        <authorList>
            <consortium name="Ensembl"/>
        </authorList>
    </citation>
    <scope>IDENTIFICATION</scope>
</reference>
<sequence length="119" mass="13446">NLLKSTITLTESEPAVKQPGESHRLTCTTSGISFSSYSMVWIRQAPGKGLEWIAFINSGSGSIYYSQSVRGRFTISRDNNSSSRQYLEIKSLTAEDSAVYFCERQKDSDFDEMKKNYSF</sequence>